<keyword evidence="3 6" id="KW-0812">Transmembrane</keyword>
<evidence type="ECO:0000256" key="5">
    <source>
        <dbReference type="ARBA" id="ARBA00023136"/>
    </source>
</evidence>
<evidence type="ECO:0000256" key="1">
    <source>
        <dbReference type="ARBA" id="ARBA00004141"/>
    </source>
</evidence>
<dbReference type="EMBL" id="CACRXK020001972">
    <property type="protein sequence ID" value="CAB3992063.1"/>
    <property type="molecule type" value="Genomic_DNA"/>
</dbReference>
<accession>A0A6S7GKQ0</accession>
<evidence type="ECO:0000256" key="2">
    <source>
        <dbReference type="ARBA" id="ARBA00008573"/>
    </source>
</evidence>
<dbReference type="PANTHER" id="PTHR12300:SF161">
    <property type="entry name" value="RECEPTOR EXPRESSION-ENHANCING PROTEIN"/>
    <property type="match status" value="1"/>
</dbReference>
<evidence type="ECO:0000313" key="8">
    <source>
        <dbReference type="Proteomes" id="UP001152795"/>
    </source>
</evidence>
<sequence length="230" mass="26268">MAQDSQETVPRTKSSLWKGLSLGGLKHTLITQRRQSTRIISDMVHNIDHVIEGDGNALAYTLHWFEKATHINRRYLIVGAFLFAVVYLSLGRSAGTLCNILGVIYPIYASIKASENLHGQQKEHWLMYWIVYSIINVLEIVLEIFLVWLPMYYLLKFLFLAWCMAPITANGSHVMYANIIRPLFHEHNDKVESALSAVTQHLTAEKEIPMMVREALKDSAHEDSVTSKQE</sequence>
<feature type="transmembrane region" description="Helical" evidence="6">
    <location>
        <begin position="128"/>
        <end position="155"/>
    </location>
</feature>
<comment type="similarity">
    <text evidence="2 6">Belongs to the DP1 family.</text>
</comment>
<evidence type="ECO:0000256" key="4">
    <source>
        <dbReference type="ARBA" id="ARBA00022989"/>
    </source>
</evidence>
<gene>
    <name evidence="7" type="ORF">PACLA_8A084766</name>
</gene>
<dbReference type="PANTHER" id="PTHR12300">
    <property type="entry name" value="HVA22-LIKE PROTEINS"/>
    <property type="match status" value="1"/>
</dbReference>
<protein>
    <recommendedName>
        <fullName evidence="6">Receptor expression-enhancing protein</fullName>
    </recommendedName>
</protein>
<dbReference type="OrthoDB" id="10009287at2759"/>
<comment type="caution">
    <text evidence="7">The sequence shown here is derived from an EMBL/GenBank/DDBJ whole genome shotgun (WGS) entry which is preliminary data.</text>
</comment>
<dbReference type="Pfam" id="PF03134">
    <property type="entry name" value="TB2_DP1_HVA22"/>
    <property type="match status" value="1"/>
</dbReference>
<organism evidence="7 8">
    <name type="scientific">Paramuricea clavata</name>
    <name type="common">Red gorgonian</name>
    <name type="synonym">Violescent sea-whip</name>
    <dbReference type="NCBI Taxonomy" id="317549"/>
    <lineage>
        <taxon>Eukaryota</taxon>
        <taxon>Metazoa</taxon>
        <taxon>Cnidaria</taxon>
        <taxon>Anthozoa</taxon>
        <taxon>Octocorallia</taxon>
        <taxon>Malacalcyonacea</taxon>
        <taxon>Plexauridae</taxon>
        <taxon>Paramuricea</taxon>
    </lineage>
</organism>
<name>A0A6S7GKQ0_PARCT</name>
<proteinExistence type="inferred from homology"/>
<evidence type="ECO:0000313" key="7">
    <source>
        <dbReference type="EMBL" id="CAB3992063.1"/>
    </source>
</evidence>
<dbReference type="GO" id="GO:0016020">
    <property type="term" value="C:membrane"/>
    <property type="evidence" value="ECO:0007669"/>
    <property type="project" value="UniProtKB-SubCell"/>
</dbReference>
<evidence type="ECO:0000256" key="3">
    <source>
        <dbReference type="ARBA" id="ARBA00022692"/>
    </source>
</evidence>
<dbReference type="AlphaFoldDB" id="A0A6S7GKQ0"/>
<evidence type="ECO:0000256" key="6">
    <source>
        <dbReference type="RuleBase" id="RU362006"/>
    </source>
</evidence>
<comment type="subcellular location">
    <subcellularLocation>
        <location evidence="1 6">Membrane</location>
        <topology evidence="1 6">Multi-pass membrane protein</topology>
    </subcellularLocation>
</comment>
<dbReference type="InterPro" id="IPR004345">
    <property type="entry name" value="TB2_DP1_HVA22"/>
</dbReference>
<keyword evidence="4 6" id="KW-1133">Transmembrane helix</keyword>
<dbReference type="Proteomes" id="UP001152795">
    <property type="component" value="Unassembled WGS sequence"/>
</dbReference>
<reference evidence="7" key="1">
    <citation type="submission" date="2020-04" db="EMBL/GenBank/DDBJ databases">
        <authorList>
            <person name="Alioto T."/>
            <person name="Alioto T."/>
            <person name="Gomez Garrido J."/>
        </authorList>
    </citation>
    <scope>NUCLEOTIDE SEQUENCE</scope>
    <source>
        <strain evidence="7">A484AB</strain>
    </source>
</reference>
<keyword evidence="8" id="KW-1185">Reference proteome</keyword>
<keyword evidence="5 6" id="KW-0472">Membrane</keyword>
<feature type="transmembrane region" description="Helical" evidence="6">
    <location>
        <begin position="75"/>
        <end position="108"/>
    </location>
</feature>